<dbReference type="EMBL" id="FNQT01000002">
    <property type="protein sequence ID" value="SEA10922.1"/>
    <property type="molecule type" value="Genomic_DNA"/>
</dbReference>
<dbReference type="Proteomes" id="UP000236755">
    <property type="component" value="Unassembled WGS sequence"/>
</dbReference>
<organism evidence="2 3">
    <name type="scientific">Haloplanus vescus</name>
    <dbReference type="NCBI Taxonomy" id="555874"/>
    <lineage>
        <taxon>Archaea</taxon>
        <taxon>Methanobacteriati</taxon>
        <taxon>Methanobacteriota</taxon>
        <taxon>Stenosarchaea group</taxon>
        <taxon>Halobacteria</taxon>
        <taxon>Halobacteriales</taxon>
        <taxon>Haloferacaceae</taxon>
        <taxon>Haloplanus</taxon>
    </lineage>
</organism>
<feature type="domain" description="DUF1508" evidence="1">
    <location>
        <begin position="12"/>
        <end position="57"/>
    </location>
</feature>
<dbReference type="Gene3D" id="2.30.29.80">
    <property type="match status" value="1"/>
</dbReference>
<gene>
    <name evidence="2" type="ORF">SAMN04488065_1884</name>
</gene>
<dbReference type="InterPro" id="IPR036913">
    <property type="entry name" value="YegP-like_sf"/>
</dbReference>
<dbReference type="AlphaFoldDB" id="A0A1H3YJ09"/>
<protein>
    <recommendedName>
        <fullName evidence="1">DUF1508 domain-containing protein</fullName>
    </recommendedName>
</protein>
<evidence type="ECO:0000259" key="1">
    <source>
        <dbReference type="Pfam" id="PF07411"/>
    </source>
</evidence>
<sequence>MPDATFQVFDDDAGVRWRLRDGDGAVLAVSDSAYDTEHDAMRAVQRLKHVAATAGVESTTSGT</sequence>
<name>A0A1H3YJ09_9EURY</name>
<dbReference type="RefSeq" id="WP_176791218.1">
    <property type="nucleotide sequence ID" value="NZ_FNQT01000002.1"/>
</dbReference>
<dbReference type="InterPro" id="IPR010879">
    <property type="entry name" value="DUF1508"/>
</dbReference>
<keyword evidence="3" id="KW-1185">Reference proteome</keyword>
<dbReference type="Pfam" id="PF07411">
    <property type="entry name" value="DUF1508"/>
    <property type="match status" value="1"/>
</dbReference>
<evidence type="ECO:0000313" key="2">
    <source>
        <dbReference type="EMBL" id="SEA10922.1"/>
    </source>
</evidence>
<evidence type="ECO:0000313" key="3">
    <source>
        <dbReference type="Proteomes" id="UP000236755"/>
    </source>
</evidence>
<dbReference type="OrthoDB" id="108721at2157"/>
<reference evidence="2 3" key="1">
    <citation type="submission" date="2016-10" db="EMBL/GenBank/DDBJ databases">
        <authorList>
            <person name="de Groot N.N."/>
        </authorList>
    </citation>
    <scope>NUCLEOTIDE SEQUENCE [LARGE SCALE GENOMIC DNA]</scope>
    <source>
        <strain evidence="2 3">CGMCC 1.8712</strain>
    </source>
</reference>
<dbReference type="STRING" id="555874.SAMN04488065_1884"/>
<proteinExistence type="predicted"/>
<dbReference type="SUPFAM" id="SSF160113">
    <property type="entry name" value="YegP-like"/>
    <property type="match status" value="1"/>
</dbReference>
<accession>A0A1H3YJ09</accession>